<proteinExistence type="predicted"/>
<reference evidence="3" key="1">
    <citation type="submission" date="2016-07" db="EMBL/GenBank/DDBJ databases">
        <authorList>
            <person name="Florea S."/>
            <person name="Webb J.S."/>
            <person name="Jaromczyk J."/>
            <person name="Schardl C.L."/>
        </authorList>
    </citation>
    <scope>NUCLEOTIDE SEQUENCE [LARGE SCALE GENOMIC DNA]</scope>
    <source>
        <strain evidence="3">IPBSL-7</strain>
    </source>
</reference>
<keyword evidence="3" id="KW-1185">Reference proteome</keyword>
<dbReference type="AlphaFoldDB" id="A0A1C0AQY1"/>
<dbReference type="Proteomes" id="UP000093501">
    <property type="component" value="Unassembled WGS sequence"/>
</dbReference>
<gene>
    <name evidence="2" type="ORF">BCR15_13695</name>
</gene>
<accession>A0A1C0AQY1</accession>
<feature type="region of interest" description="Disordered" evidence="1">
    <location>
        <begin position="29"/>
        <end position="70"/>
    </location>
</feature>
<evidence type="ECO:0000256" key="1">
    <source>
        <dbReference type="SAM" id="MobiDB-lite"/>
    </source>
</evidence>
<evidence type="ECO:0000313" key="2">
    <source>
        <dbReference type="EMBL" id="OCL36751.1"/>
    </source>
</evidence>
<sequence length="70" mass="7027">MTRLRSGDGLTDCAGLGLTLGLALPLAEGDADTDGDALGEAVSSASEQADRAIRDTAAAPAKARRSVRAE</sequence>
<dbReference type="RefSeq" id="WP_068750281.1">
    <property type="nucleotide sequence ID" value="NZ_JBDXXE010000006.1"/>
</dbReference>
<name>A0A1C0AQY1_9ACTN</name>
<evidence type="ECO:0000313" key="3">
    <source>
        <dbReference type="Proteomes" id="UP000093501"/>
    </source>
</evidence>
<organism evidence="2 3">
    <name type="scientific">Tessaracoccus lapidicaptus</name>
    <dbReference type="NCBI Taxonomy" id="1427523"/>
    <lineage>
        <taxon>Bacteria</taxon>
        <taxon>Bacillati</taxon>
        <taxon>Actinomycetota</taxon>
        <taxon>Actinomycetes</taxon>
        <taxon>Propionibacteriales</taxon>
        <taxon>Propionibacteriaceae</taxon>
        <taxon>Tessaracoccus</taxon>
    </lineage>
</organism>
<protein>
    <submittedName>
        <fullName evidence="2">Uncharacterized protein</fullName>
    </submittedName>
</protein>
<dbReference type="EMBL" id="MBQD01000007">
    <property type="protein sequence ID" value="OCL36751.1"/>
    <property type="molecule type" value="Genomic_DNA"/>
</dbReference>
<comment type="caution">
    <text evidence="2">The sequence shown here is derived from an EMBL/GenBank/DDBJ whole genome shotgun (WGS) entry which is preliminary data.</text>
</comment>